<feature type="region of interest" description="Disordered" evidence="4">
    <location>
        <begin position="36"/>
        <end position="55"/>
    </location>
</feature>
<keyword evidence="1" id="KW-0479">Metal-binding</keyword>
<evidence type="ECO:0000256" key="4">
    <source>
        <dbReference type="SAM" id="MobiDB-lite"/>
    </source>
</evidence>
<dbReference type="EMBL" id="CP046400">
    <property type="protein sequence ID" value="QGY41917.1"/>
    <property type="molecule type" value="Genomic_DNA"/>
</dbReference>
<dbReference type="SUPFAM" id="SSF56821">
    <property type="entry name" value="Prismane protein-like"/>
    <property type="match status" value="1"/>
</dbReference>
<feature type="compositionally biased region" description="Basic and acidic residues" evidence="4">
    <location>
        <begin position="218"/>
        <end position="231"/>
    </location>
</feature>
<accession>A0A6I6JP96</accession>
<keyword evidence="3" id="KW-0411">Iron-sulfur</keyword>
<dbReference type="GO" id="GO:0016491">
    <property type="term" value="F:oxidoreductase activity"/>
    <property type="evidence" value="ECO:0007669"/>
    <property type="project" value="InterPro"/>
</dbReference>
<evidence type="ECO:0000256" key="3">
    <source>
        <dbReference type="ARBA" id="ARBA00023014"/>
    </source>
</evidence>
<dbReference type="KEGG" id="psel:GM415_17900"/>
<dbReference type="InterPro" id="IPR004137">
    <property type="entry name" value="HCP/CODH"/>
</dbReference>
<dbReference type="AlphaFoldDB" id="A0A6I6JP96"/>
<organism evidence="5 6">
    <name type="scientific">Pseudodesulfovibrio cashew</name>
    <dbReference type="NCBI Taxonomy" id="2678688"/>
    <lineage>
        <taxon>Bacteria</taxon>
        <taxon>Pseudomonadati</taxon>
        <taxon>Thermodesulfobacteriota</taxon>
        <taxon>Desulfovibrionia</taxon>
        <taxon>Desulfovibrionales</taxon>
        <taxon>Desulfovibrionaceae</taxon>
    </lineage>
</organism>
<evidence type="ECO:0000256" key="1">
    <source>
        <dbReference type="ARBA" id="ARBA00022723"/>
    </source>
</evidence>
<dbReference type="Pfam" id="PF03063">
    <property type="entry name" value="Prismane"/>
    <property type="match status" value="1"/>
</dbReference>
<evidence type="ECO:0000256" key="2">
    <source>
        <dbReference type="ARBA" id="ARBA00023004"/>
    </source>
</evidence>
<dbReference type="InterPro" id="IPR016099">
    <property type="entry name" value="Prismane-like_a/b-sand"/>
</dbReference>
<dbReference type="Proteomes" id="UP000428328">
    <property type="component" value="Chromosome"/>
</dbReference>
<reference evidence="5 6" key="1">
    <citation type="submission" date="2019-11" db="EMBL/GenBank/DDBJ databases">
        <authorList>
            <person name="Zheng R.K."/>
            <person name="Sun C.M."/>
        </authorList>
    </citation>
    <scope>NUCLEOTIDE SEQUENCE [LARGE SCALE GENOMIC DNA]</scope>
    <source>
        <strain evidence="5 6">SRB007</strain>
    </source>
</reference>
<gene>
    <name evidence="5" type="ORF">GM415_17900</name>
</gene>
<proteinExistence type="predicted"/>
<dbReference type="InterPro" id="IPR011254">
    <property type="entry name" value="Prismane-like_sf"/>
</dbReference>
<evidence type="ECO:0000313" key="6">
    <source>
        <dbReference type="Proteomes" id="UP000428328"/>
    </source>
</evidence>
<dbReference type="GO" id="GO:0046872">
    <property type="term" value="F:metal ion binding"/>
    <property type="evidence" value="ECO:0007669"/>
    <property type="project" value="UniProtKB-KW"/>
</dbReference>
<protein>
    <submittedName>
        <fullName evidence="5">Uncharacterized protein</fullName>
    </submittedName>
</protein>
<dbReference type="GO" id="GO:0051536">
    <property type="term" value="F:iron-sulfur cluster binding"/>
    <property type="evidence" value="ECO:0007669"/>
    <property type="project" value="UniProtKB-KW"/>
</dbReference>
<keyword evidence="2" id="KW-0408">Iron</keyword>
<dbReference type="Gene3D" id="3.40.50.2030">
    <property type="match status" value="1"/>
</dbReference>
<name>A0A6I6JP96_9BACT</name>
<evidence type="ECO:0000313" key="5">
    <source>
        <dbReference type="EMBL" id="QGY41917.1"/>
    </source>
</evidence>
<sequence length="267" mass="28414">MDFPAMEATCCFFACLSASRQTGRCLSPIGIESDPKNTVGHQAADSTGARQQSERIRRKAMSNSTQSAGLATEDCGLSTIAAQVSTDSWGTLSESMGVFFKSLKLGRVRGIVGIVGSASSDGQDGAGQTQLIQELVSRDILVTLFGYEAGGLNRAKSDFSQHADEGLAELCDFIGITPVLYMDGAETEAAPHDFLNKLAQLAGVDASDLPTATIVPGRSRDTRGLGERFTQEDDPAATADRVDLHIHDKRIGVQWCDRCGGRFSPFS</sequence>
<keyword evidence="6" id="KW-1185">Reference proteome</keyword>
<feature type="region of interest" description="Disordered" evidence="4">
    <location>
        <begin position="212"/>
        <end position="236"/>
    </location>
</feature>